<feature type="transmembrane region" description="Helical" evidence="6">
    <location>
        <begin position="290"/>
        <end position="307"/>
    </location>
</feature>
<dbReference type="PANTHER" id="PTHR42920:SF5">
    <property type="entry name" value="EAMA DOMAIN-CONTAINING PROTEIN"/>
    <property type="match status" value="1"/>
</dbReference>
<keyword evidence="9" id="KW-1185">Reference proteome</keyword>
<feature type="domain" description="EamA" evidence="7">
    <location>
        <begin position="171"/>
        <end position="306"/>
    </location>
</feature>
<keyword evidence="3 6" id="KW-0812">Transmembrane</keyword>
<evidence type="ECO:0000256" key="1">
    <source>
        <dbReference type="ARBA" id="ARBA00004651"/>
    </source>
</evidence>
<dbReference type="InterPro" id="IPR051258">
    <property type="entry name" value="Diverse_Substrate_Transporter"/>
</dbReference>
<accession>A0A2M9ZYI8</accession>
<comment type="caution">
    <text evidence="8">The sequence shown here is derived from an EMBL/GenBank/DDBJ whole genome shotgun (WGS) entry which is preliminary data.</text>
</comment>
<dbReference type="InterPro" id="IPR037185">
    <property type="entry name" value="EmrE-like"/>
</dbReference>
<organism evidence="8 9">
    <name type="scientific">Leptospira neocaledonica</name>
    <dbReference type="NCBI Taxonomy" id="2023192"/>
    <lineage>
        <taxon>Bacteria</taxon>
        <taxon>Pseudomonadati</taxon>
        <taxon>Spirochaetota</taxon>
        <taxon>Spirochaetia</taxon>
        <taxon>Leptospirales</taxon>
        <taxon>Leptospiraceae</taxon>
        <taxon>Leptospira</taxon>
    </lineage>
</organism>
<feature type="transmembrane region" description="Helical" evidence="6">
    <location>
        <begin position="171"/>
        <end position="190"/>
    </location>
</feature>
<dbReference type="Pfam" id="PF00892">
    <property type="entry name" value="EamA"/>
    <property type="match status" value="2"/>
</dbReference>
<comment type="subcellular location">
    <subcellularLocation>
        <location evidence="1">Cell membrane</location>
        <topology evidence="1">Multi-pass membrane protein</topology>
    </subcellularLocation>
</comment>
<evidence type="ECO:0000256" key="2">
    <source>
        <dbReference type="ARBA" id="ARBA00022475"/>
    </source>
</evidence>
<dbReference type="SUPFAM" id="SSF103481">
    <property type="entry name" value="Multidrug resistance efflux transporter EmrE"/>
    <property type="match status" value="2"/>
</dbReference>
<evidence type="ECO:0000313" key="8">
    <source>
        <dbReference type="EMBL" id="PJZ77115.1"/>
    </source>
</evidence>
<reference evidence="8 9" key="1">
    <citation type="submission" date="2017-07" db="EMBL/GenBank/DDBJ databases">
        <title>Leptospira spp. isolated from tropical soils.</title>
        <authorList>
            <person name="Thibeaux R."/>
            <person name="Iraola G."/>
            <person name="Ferres I."/>
            <person name="Bierque E."/>
            <person name="Girault D."/>
            <person name="Soupe-Gilbert M.-E."/>
            <person name="Picardeau M."/>
            <person name="Goarant C."/>
        </authorList>
    </citation>
    <scope>NUCLEOTIDE SEQUENCE [LARGE SCALE GENOMIC DNA]</scope>
    <source>
        <strain evidence="8 9">ES4-C-A1</strain>
    </source>
</reference>
<keyword evidence="2" id="KW-1003">Cell membrane</keyword>
<evidence type="ECO:0000256" key="4">
    <source>
        <dbReference type="ARBA" id="ARBA00022989"/>
    </source>
</evidence>
<evidence type="ECO:0000256" key="6">
    <source>
        <dbReference type="SAM" id="Phobius"/>
    </source>
</evidence>
<feature type="transmembrane region" description="Helical" evidence="6">
    <location>
        <begin position="50"/>
        <end position="70"/>
    </location>
</feature>
<sequence length="314" mass="34817">MSQTSEKPREHSSLRFSEETLGYLYALAGTILFSSKGVIVKLVYKFGIDSVTVLALRMIFAIPFFAFVLYQETSEKSGNPISRKDYEIVVLLAFIGYYMASFFDFWGLEYLSASMERLVLFTFPALVLLLGFVFLKKKVHKIEIYSVALTYSGILLAFLPDAEAQGKSAWIGGTLVFLSALAYAVYLIGSGQMIPKLGSRKFTALLMIWSGVFVLIHFFSTKNYEILMHQPWQVYGYGFALGFLTTVLPAFLTTAGIQRIGSNKASIAGSVGPVFTLFLAAILLGEIITWENLVGTVIVLSGVFLLGRKKKVLE</sequence>
<feature type="transmembrane region" description="Helical" evidence="6">
    <location>
        <begin position="142"/>
        <end position="159"/>
    </location>
</feature>
<protein>
    <submittedName>
        <fullName evidence="8">Permease</fullName>
    </submittedName>
</protein>
<name>A0A2M9ZYI8_9LEPT</name>
<feature type="transmembrane region" description="Helical" evidence="6">
    <location>
        <begin position="265"/>
        <end position="284"/>
    </location>
</feature>
<feature type="transmembrane region" description="Helical" evidence="6">
    <location>
        <begin position="202"/>
        <end position="220"/>
    </location>
</feature>
<feature type="domain" description="EamA" evidence="7">
    <location>
        <begin position="21"/>
        <end position="158"/>
    </location>
</feature>
<dbReference type="EMBL" id="NPEA01000005">
    <property type="protein sequence ID" value="PJZ77115.1"/>
    <property type="molecule type" value="Genomic_DNA"/>
</dbReference>
<dbReference type="RefSeq" id="WP_100768469.1">
    <property type="nucleotide sequence ID" value="NZ_NPEA01000005.1"/>
</dbReference>
<feature type="transmembrane region" description="Helical" evidence="6">
    <location>
        <begin position="232"/>
        <end position="253"/>
    </location>
</feature>
<dbReference type="PANTHER" id="PTHR42920">
    <property type="entry name" value="OS03G0707200 PROTEIN-RELATED"/>
    <property type="match status" value="1"/>
</dbReference>
<evidence type="ECO:0000256" key="3">
    <source>
        <dbReference type="ARBA" id="ARBA00022692"/>
    </source>
</evidence>
<proteinExistence type="predicted"/>
<dbReference type="OrthoDB" id="9813617at2"/>
<feature type="transmembrane region" description="Helical" evidence="6">
    <location>
        <begin position="86"/>
        <end position="106"/>
    </location>
</feature>
<feature type="transmembrane region" description="Helical" evidence="6">
    <location>
        <begin position="118"/>
        <end position="135"/>
    </location>
</feature>
<keyword evidence="4 6" id="KW-1133">Transmembrane helix</keyword>
<evidence type="ECO:0000259" key="7">
    <source>
        <dbReference type="Pfam" id="PF00892"/>
    </source>
</evidence>
<feature type="transmembrane region" description="Helical" evidence="6">
    <location>
        <begin position="21"/>
        <end position="44"/>
    </location>
</feature>
<dbReference type="GO" id="GO:0005886">
    <property type="term" value="C:plasma membrane"/>
    <property type="evidence" value="ECO:0007669"/>
    <property type="project" value="UniProtKB-SubCell"/>
</dbReference>
<dbReference type="InterPro" id="IPR000620">
    <property type="entry name" value="EamA_dom"/>
</dbReference>
<dbReference type="Proteomes" id="UP000231843">
    <property type="component" value="Unassembled WGS sequence"/>
</dbReference>
<evidence type="ECO:0000313" key="9">
    <source>
        <dbReference type="Proteomes" id="UP000231843"/>
    </source>
</evidence>
<evidence type="ECO:0000256" key="5">
    <source>
        <dbReference type="ARBA" id="ARBA00023136"/>
    </source>
</evidence>
<gene>
    <name evidence="8" type="ORF">CH365_10185</name>
</gene>
<dbReference type="AlphaFoldDB" id="A0A2M9ZYI8"/>
<keyword evidence="5 6" id="KW-0472">Membrane</keyword>